<dbReference type="Proteomes" id="UP000198520">
    <property type="component" value="Unassembled WGS sequence"/>
</dbReference>
<dbReference type="EMBL" id="FONZ01000001">
    <property type="protein sequence ID" value="SFE65996.1"/>
    <property type="molecule type" value="Genomic_DNA"/>
</dbReference>
<organism evidence="1 2">
    <name type="scientific">Flavimobilis marinus</name>
    <dbReference type="NCBI Taxonomy" id="285351"/>
    <lineage>
        <taxon>Bacteria</taxon>
        <taxon>Bacillati</taxon>
        <taxon>Actinomycetota</taxon>
        <taxon>Actinomycetes</taxon>
        <taxon>Micrococcales</taxon>
        <taxon>Jonesiaceae</taxon>
        <taxon>Flavimobilis</taxon>
    </lineage>
</organism>
<gene>
    <name evidence="1" type="ORF">SAMN04488035_0066</name>
</gene>
<keyword evidence="2" id="KW-1185">Reference proteome</keyword>
<evidence type="ECO:0000313" key="1">
    <source>
        <dbReference type="EMBL" id="SFE65996.1"/>
    </source>
</evidence>
<accession>A0A1I2CCE7</accession>
<protein>
    <submittedName>
        <fullName evidence="1">Uncharacterized protein</fullName>
    </submittedName>
</protein>
<sequence length="147" mass="16086">MIYGDGSALRLTVMDVSHPYLTQEDGAVGPESIAWRAWMREHERDLAVTEISLTTLRRAADPLGAAARESVRQIAARLTVLRVPDRALDTATLAQAALPPLAAIELGVAVAHPDVATVATYDRRMARVARLHGLQVVTPGRSDRWWE</sequence>
<evidence type="ECO:0000313" key="2">
    <source>
        <dbReference type="Proteomes" id="UP000198520"/>
    </source>
</evidence>
<dbReference type="AlphaFoldDB" id="A0A1I2CCE7"/>
<reference evidence="2" key="1">
    <citation type="submission" date="2016-10" db="EMBL/GenBank/DDBJ databases">
        <authorList>
            <person name="Varghese N."/>
            <person name="Submissions S."/>
        </authorList>
    </citation>
    <scope>NUCLEOTIDE SEQUENCE [LARGE SCALE GENOMIC DNA]</scope>
    <source>
        <strain evidence="2">DSM 19083</strain>
    </source>
</reference>
<proteinExistence type="predicted"/>
<name>A0A1I2CCE7_9MICO</name>
<dbReference type="STRING" id="285351.SAMN04488035_0066"/>